<reference evidence="2" key="1">
    <citation type="journal article" date="2021" name="Genome Biol. Evol.">
        <title>The assembled and annotated genome of the fairy-ring fungus Marasmius oreades.</title>
        <authorList>
            <person name="Hiltunen M."/>
            <person name="Ament-Velasquez S.L."/>
            <person name="Johannesson H."/>
        </authorList>
    </citation>
    <scope>NUCLEOTIDE SEQUENCE</scope>
    <source>
        <strain evidence="2">03SP1</strain>
    </source>
</reference>
<dbReference type="GeneID" id="66074590"/>
<keyword evidence="1" id="KW-0732">Signal</keyword>
<comment type="caution">
    <text evidence="2">The sequence shown here is derived from an EMBL/GenBank/DDBJ whole genome shotgun (WGS) entry which is preliminary data.</text>
</comment>
<name>A0A9P7S3P9_9AGAR</name>
<dbReference type="AlphaFoldDB" id="A0A9P7S3P9"/>
<dbReference type="Proteomes" id="UP001049176">
    <property type="component" value="Chromosome 3"/>
</dbReference>
<dbReference type="KEGG" id="more:E1B28_005514"/>
<organism evidence="2 3">
    <name type="scientific">Marasmius oreades</name>
    <name type="common">fairy-ring Marasmius</name>
    <dbReference type="NCBI Taxonomy" id="181124"/>
    <lineage>
        <taxon>Eukaryota</taxon>
        <taxon>Fungi</taxon>
        <taxon>Dikarya</taxon>
        <taxon>Basidiomycota</taxon>
        <taxon>Agaricomycotina</taxon>
        <taxon>Agaricomycetes</taxon>
        <taxon>Agaricomycetidae</taxon>
        <taxon>Agaricales</taxon>
        <taxon>Marasmiineae</taxon>
        <taxon>Marasmiaceae</taxon>
        <taxon>Marasmius</taxon>
    </lineage>
</organism>
<protein>
    <submittedName>
        <fullName evidence="2">Uncharacterized protein</fullName>
    </submittedName>
</protein>
<feature type="signal peptide" evidence="1">
    <location>
        <begin position="1"/>
        <end position="18"/>
    </location>
</feature>
<proteinExistence type="predicted"/>
<evidence type="ECO:0000313" key="3">
    <source>
        <dbReference type="Proteomes" id="UP001049176"/>
    </source>
</evidence>
<sequence length="286" mass="30199">MKAPLFVILAALLPYALAAPAQSGEMVQTPGGLRPKSNVIQIPEGGAISLTETEIHLLDGSKRIVHVTPRSEARVARATNSTGPPPELSGWISWAQWRRTTSPIQNFVTTWVVPPTPKTNNHQLLYLFNGLVPDSSTAILQPVLQWGVSPAGGGPYWTVADWYVTDTTAYWSQLQSVSVGQSLQGVIQRSAQNADGTFNYVSGFTGSPGVALSNSPEITWAFETLEAYGVTAASDYPTGCTVFTGIGITTSSGAAAVSWSTVNDDADSIHATSGSNGDVSICYPLA</sequence>
<keyword evidence="3" id="KW-1185">Reference proteome</keyword>
<evidence type="ECO:0000313" key="2">
    <source>
        <dbReference type="EMBL" id="KAG7094695.1"/>
    </source>
</evidence>
<accession>A0A9P7S3P9</accession>
<dbReference type="OrthoDB" id="3256306at2759"/>
<feature type="chain" id="PRO_5040393489" evidence="1">
    <location>
        <begin position="19"/>
        <end position="286"/>
    </location>
</feature>
<evidence type="ECO:0000256" key="1">
    <source>
        <dbReference type="SAM" id="SignalP"/>
    </source>
</evidence>
<dbReference type="RefSeq" id="XP_043011165.1">
    <property type="nucleotide sequence ID" value="XM_043150081.1"/>
</dbReference>
<dbReference type="EMBL" id="CM032183">
    <property type="protein sequence ID" value="KAG7094695.1"/>
    <property type="molecule type" value="Genomic_DNA"/>
</dbReference>
<gene>
    <name evidence="2" type="ORF">E1B28_005514</name>
</gene>